<evidence type="ECO:0000256" key="1">
    <source>
        <dbReference type="SAM" id="Phobius"/>
    </source>
</evidence>
<dbReference type="GO" id="GO:1902201">
    <property type="term" value="P:negative regulation of bacterial-type flagellum-dependent cell motility"/>
    <property type="evidence" value="ECO:0007669"/>
    <property type="project" value="TreeGrafter"/>
</dbReference>
<gene>
    <name evidence="3" type="ORF">SAMN02745135_01384</name>
</gene>
<keyword evidence="4" id="KW-1185">Reference proteome</keyword>
<dbReference type="Proteomes" id="UP000183967">
    <property type="component" value="Unassembled WGS sequence"/>
</dbReference>
<protein>
    <submittedName>
        <fullName evidence="3">Diguanylate cyclase with GAF sensor</fullName>
    </submittedName>
</protein>
<dbReference type="FunFam" id="3.30.70.270:FF:000001">
    <property type="entry name" value="Diguanylate cyclase domain protein"/>
    <property type="match status" value="1"/>
</dbReference>
<dbReference type="InterPro" id="IPR043128">
    <property type="entry name" value="Rev_trsase/Diguanyl_cyclase"/>
</dbReference>
<evidence type="ECO:0000259" key="2">
    <source>
        <dbReference type="PROSITE" id="PS50887"/>
    </source>
</evidence>
<feature type="transmembrane region" description="Helical" evidence="1">
    <location>
        <begin position="69"/>
        <end position="95"/>
    </location>
</feature>
<dbReference type="CDD" id="cd01949">
    <property type="entry name" value="GGDEF"/>
    <property type="match status" value="1"/>
</dbReference>
<dbReference type="SUPFAM" id="SSF55073">
    <property type="entry name" value="Nucleotide cyclase"/>
    <property type="match status" value="1"/>
</dbReference>
<dbReference type="AlphaFoldDB" id="A0A1M5UE00"/>
<dbReference type="RefSeq" id="WP_073196474.1">
    <property type="nucleotide sequence ID" value="NZ_FQXO01000032.1"/>
</dbReference>
<dbReference type="PANTHER" id="PTHR45138">
    <property type="entry name" value="REGULATORY COMPONENTS OF SENSORY TRANSDUCTION SYSTEM"/>
    <property type="match status" value="1"/>
</dbReference>
<dbReference type="Pfam" id="PF00990">
    <property type="entry name" value="GGDEF"/>
    <property type="match status" value="1"/>
</dbReference>
<dbReference type="GO" id="GO:0043709">
    <property type="term" value="P:cell adhesion involved in single-species biofilm formation"/>
    <property type="evidence" value="ECO:0007669"/>
    <property type="project" value="TreeGrafter"/>
</dbReference>
<accession>A0A1M5UE00</accession>
<keyword evidence="1" id="KW-0812">Transmembrane</keyword>
<dbReference type="Gene3D" id="3.30.450.40">
    <property type="match status" value="1"/>
</dbReference>
<proteinExistence type="predicted"/>
<dbReference type="SMART" id="SM00065">
    <property type="entry name" value="GAF"/>
    <property type="match status" value="1"/>
</dbReference>
<dbReference type="SMART" id="SM00267">
    <property type="entry name" value="GGDEF"/>
    <property type="match status" value="1"/>
</dbReference>
<dbReference type="NCBIfam" id="TIGR00254">
    <property type="entry name" value="GGDEF"/>
    <property type="match status" value="1"/>
</dbReference>
<dbReference type="InterPro" id="IPR029016">
    <property type="entry name" value="GAF-like_dom_sf"/>
</dbReference>
<dbReference type="GO" id="GO:0052621">
    <property type="term" value="F:diguanylate cyclase activity"/>
    <property type="evidence" value="ECO:0007669"/>
    <property type="project" value="TreeGrafter"/>
</dbReference>
<keyword evidence="1" id="KW-1133">Transmembrane helix</keyword>
<feature type="domain" description="GGDEF" evidence="2">
    <location>
        <begin position="433"/>
        <end position="568"/>
    </location>
</feature>
<dbReference type="PANTHER" id="PTHR45138:SF9">
    <property type="entry name" value="DIGUANYLATE CYCLASE DGCM-RELATED"/>
    <property type="match status" value="1"/>
</dbReference>
<feature type="transmembrane region" description="Helical" evidence="1">
    <location>
        <begin position="32"/>
        <end position="49"/>
    </location>
</feature>
<dbReference type="OrthoDB" id="9805474at2"/>
<keyword evidence="1" id="KW-0472">Membrane</keyword>
<reference evidence="4" key="1">
    <citation type="submission" date="2016-11" db="EMBL/GenBank/DDBJ databases">
        <authorList>
            <person name="Varghese N."/>
            <person name="Submissions S."/>
        </authorList>
    </citation>
    <scope>NUCLEOTIDE SEQUENCE [LARGE SCALE GENOMIC DNA]</scope>
    <source>
        <strain evidence="4">DSM 13643</strain>
    </source>
</reference>
<feature type="transmembrane region" description="Helical" evidence="1">
    <location>
        <begin position="101"/>
        <end position="125"/>
    </location>
</feature>
<feature type="transmembrane region" description="Helical" evidence="1">
    <location>
        <begin position="201"/>
        <end position="221"/>
    </location>
</feature>
<feature type="transmembrane region" description="Helical" evidence="1">
    <location>
        <begin position="137"/>
        <end position="157"/>
    </location>
</feature>
<dbReference type="InterPro" id="IPR003018">
    <property type="entry name" value="GAF"/>
</dbReference>
<name>A0A1M5UE00_9FIRM</name>
<feature type="transmembrane region" description="Helical" evidence="1">
    <location>
        <begin position="7"/>
        <end position="26"/>
    </location>
</feature>
<evidence type="ECO:0000313" key="3">
    <source>
        <dbReference type="EMBL" id="SHH61254.1"/>
    </source>
</evidence>
<dbReference type="Gene3D" id="3.30.70.270">
    <property type="match status" value="1"/>
</dbReference>
<dbReference type="InterPro" id="IPR000160">
    <property type="entry name" value="GGDEF_dom"/>
</dbReference>
<feature type="transmembrane region" description="Helical" evidence="1">
    <location>
        <begin position="177"/>
        <end position="194"/>
    </location>
</feature>
<sequence length="570" mass="65601">MLSKLKDYYEFLIGTIGFGLLLLVTIVNRECISFNIVLFAILSITGILLERISIKIDDFTVTLSSAVMLGYYFISGLVPTLWLIFIVFMTSNYIYYHKQTIRMYFSIGMLFIMFTLSHYLIKIIGRQIITISNINDIINCIIFGLAIFIFNWIILIMQNIIVFNDELSTKFFEAFKWDFYTNFIVIPLSILMSYSYHQYSFIGLVVFLLLIVTFNLLFRLVRNLIFINKGLSLSHQVSVSIVSKLDLSETISNILIGIKQLVNCDYCALIEFDKNSCTVRTLDFIADEYINFDSRIIDNYLTKHFEKILTLKESFVLEDVKKSRYIDDPTKVPEDLVSLIYEPLVLDNEIIGCVLISSKYRGRFSKEQLYILDNLANQIVVAIENARLYKEVYNNAIKDELTGLYNQRHFFNALDSLTDACATCTFRDCIKCNKTSLIIFDIDHFKKINDTYGHQTGDKILSEIANIIKNNVRANDKVFRYGGEEFTVILPKTDQQHAYDIAERIRKAVENTKFYSSEGDEIKITISGGLAEFPDEADSGAELLAYADRAMYIGAKKQGRNKISRYVASM</sequence>
<dbReference type="SUPFAM" id="SSF55781">
    <property type="entry name" value="GAF domain-like"/>
    <property type="match status" value="1"/>
</dbReference>
<organism evidence="3 4">
    <name type="scientific">Caloranaerobacter azorensis DSM 13643</name>
    <dbReference type="NCBI Taxonomy" id="1121264"/>
    <lineage>
        <taxon>Bacteria</taxon>
        <taxon>Bacillati</taxon>
        <taxon>Bacillota</taxon>
        <taxon>Tissierellia</taxon>
        <taxon>Tissierellales</taxon>
        <taxon>Thermohalobacteraceae</taxon>
        <taxon>Caloranaerobacter</taxon>
    </lineage>
</organism>
<dbReference type="InterPro" id="IPR029787">
    <property type="entry name" value="Nucleotide_cyclase"/>
</dbReference>
<dbReference type="GO" id="GO:0005886">
    <property type="term" value="C:plasma membrane"/>
    <property type="evidence" value="ECO:0007669"/>
    <property type="project" value="TreeGrafter"/>
</dbReference>
<dbReference type="EMBL" id="FQXO01000032">
    <property type="protein sequence ID" value="SHH61254.1"/>
    <property type="molecule type" value="Genomic_DNA"/>
</dbReference>
<dbReference type="Pfam" id="PF01590">
    <property type="entry name" value="GAF"/>
    <property type="match status" value="1"/>
</dbReference>
<dbReference type="InterPro" id="IPR050469">
    <property type="entry name" value="Diguanylate_Cyclase"/>
</dbReference>
<dbReference type="PROSITE" id="PS50887">
    <property type="entry name" value="GGDEF"/>
    <property type="match status" value="1"/>
</dbReference>
<evidence type="ECO:0000313" key="4">
    <source>
        <dbReference type="Proteomes" id="UP000183967"/>
    </source>
</evidence>